<keyword evidence="7" id="KW-1185">Reference proteome</keyword>
<dbReference type="GO" id="GO:0003700">
    <property type="term" value="F:DNA-binding transcription factor activity"/>
    <property type="evidence" value="ECO:0007669"/>
    <property type="project" value="InterPro"/>
</dbReference>
<dbReference type="PRINTS" id="PR00039">
    <property type="entry name" value="HTHLYSR"/>
</dbReference>
<evidence type="ECO:0000313" key="6">
    <source>
        <dbReference type="EMBL" id="NOK32907.1"/>
    </source>
</evidence>
<reference evidence="6 7" key="1">
    <citation type="submission" date="2020-05" db="EMBL/GenBank/DDBJ databases">
        <authorList>
            <person name="Whitworth D."/>
        </authorList>
    </citation>
    <scope>NUCLEOTIDE SEQUENCE [LARGE SCALE GENOMIC DNA]</scope>
    <source>
        <strain evidence="6 7">AB043B</strain>
    </source>
</reference>
<proteinExistence type="inferred from homology"/>
<dbReference type="Proteomes" id="UP000563426">
    <property type="component" value="Unassembled WGS sequence"/>
</dbReference>
<dbReference type="PROSITE" id="PS50931">
    <property type="entry name" value="HTH_LYSR"/>
    <property type="match status" value="1"/>
</dbReference>
<dbReference type="GO" id="GO:0000976">
    <property type="term" value="F:transcription cis-regulatory region binding"/>
    <property type="evidence" value="ECO:0007669"/>
    <property type="project" value="TreeGrafter"/>
</dbReference>
<comment type="caution">
    <text evidence="6">The sequence shown here is derived from an EMBL/GenBank/DDBJ whole genome shotgun (WGS) entry which is preliminary data.</text>
</comment>
<dbReference type="PANTHER" id="PTHR30126">
    <property type="entry name" value="HTH-TYPE TRANSCRIPTIONAL REGULATOR"/>
    <property type="match status" value="1"/>
</dbReference>
<protein>
    <submittedName>
        <fullName evidence="6">LysR family transcriptional regulator</fullName>
    </submittedName>
</protein>
<dbReference type="Pfam" id="PF00126">
    <property type="entry name" value="HTH_1"/>
    <property type="match status" value="1"/>
</dbReference>
<dbReference type="Gene3D" id="1.10.10.10">
    <property type="entry name" value="Winged helix-like DNA-binding domain superfamily/Winged helix DNA-binding domain"/>
    <property type="match status" value="1"/>
</dbReference>
<keyword evidence="2" id="KW-0805">Transcription regulation</keyword>
<evidence type="ECO:0000256" key="4">
    <source>
        <dbReference type="ARBA" id="ARBA00023163"/>
    </source>
</evidence>
<feature type="domain" description="HTH lysR-type" evidence="5">
    <location>
        <begin position="14"/>
        <end position="71"/>
    </location>
</feature>
<organism evidence="6 7">
    <name type="scientific">Corallococcus exercitus</name>
    <dbReference type="NCBI Taxonomy" id="2316736"/>
    <lineage>
        <taxon>Bacteria</taxon>
        <taxon>Pseudomonadati</taxon>
        <taxon>Myxococcota</taxon>
        <taxon>Myxococcia</taxon>
        <taxon>Myxococcales</taxon>
        <taxon>Cystobacterineae</taxon>
        <taxon>Myxococcaceae</taxon>
        <taxon>Corallococcus</taxon>
    </lineage>
</organism>
<dbReference type="InterPro" id="IPR000847">
    <property type="entry name" value="LysR_HTH_N"/>
</dbReference>
<evidence type="ECO:0000256" key="2">
    <source>
        <dbReference type="ARBA" id="ARBA00023015"/>
    </source>
</evidence>
<dbReference type="SUPFAM" id="SSF46785">
    <property type="entry name" value="Winged helix' DNA-binding domain"/>
    <property type="match status" value="1"/>
</dbReference>
<comment type="similarity">
    <text evidence="1">Belongs to the LysR transcriptional regulatory family.</text>
</comment>
<gene>
    <name evidence="6" type="ORF">HMI49_06810</name>
</gene>
<evidence type="ECO:0000313" key="7">
    <source>
        <dbReference type="Proteomes" id="UP000563426"/>
    </source>
</evidence>
<dbReference type="InterPro" id="IPR036390">
    <property type="entry name" value="WH_DNA-bd_sf"/>
</dbReference>
<dbReference type="PANTHER" id="PTHR30126:SF40">
    <property type="entry name" value="HTH-TYPE TRANSCRIPTIONAL REGULATOR GLTR"/>
    <property type="match status" value="1"/>
</dbReference>
<dbReference type="InterPro" id="IPR036388">
    <property type="entry name" value="WH-like_DNA-bd_sf"/>
</dbReference>
<keyword evidence="3" id="KW-0238">DNA-binding</keyword>
<sequence length="328" mass="35399">MPGITNGYGSLAGMDLNALHYFRAIASTGSLTAAARLLRVSQPALSVAVRKLEQRFGTSLLQRGPRGVLLTRTGEELARHADEMLLLAQRTAETIQGLESGDAGRFVVGCYHSFGAFFLPGFIRKLHADTPGIDVSLWEGTADEVRNAVVDRKVHFGVAVSPRPHPDLVLVKLFRDVMGVFASRELLRAHRGGPRALVKKGPLLSVERIFLSRKVVEALGAGGMLPERLMSCGDLELVKSLALNGVGPAILPARVAAYNLPKGALRLVSPTLPHELDEAYLFYRVDLHRTRAALRVKDALVARGRELDGALKLPNGVPTVAAHPGNLR</sequence>
<dbReference type="Pfam" id="PF03466">
    <property type="entry name" value="LysR_substrate"/>
    <property type="match status" value="1"/>
</dbReference>
<dbReference type="RefSeq" id="WP_171433458.1">
    <property type="nucleotide sequence ID" value="NZ_JABFJV010000024.1"/>
</dbReference>
<evidence type="ECO:0000256" key="1">
    <source>
        <dbReference type="ARBA" id="ARBA00009437"/>
    </source>
</evidence>
<dbReference type="SUPFAM" id="SSF53850">
    <property type="entry name" value="Periplasmic binding protein-like II"/>
    <property type="match status" value="1"/>
</dbReference>
<dbReference type="Gene3D" id="3.40.190.10">
    <property type="entry name" value="Periplasmic binding protein-like II"/>
    <property type="match status" value="2"/>
</dbReference>
<dbReference type="InterPro" id="IPR005119">
    <property type="entry name" value="LysR_subst-bd"/>
</dbReference>
<dbReference type="CDD" id="cd05466">
    <property type="entry name" value="PBP2_LTTR_substrate"/>
    <property type="match status" value="1"/>
</dbReference>
<dbReference type="FunFam" id="1.10.10.10:FF:000001">
    <property type="entry name" value="LysR family transcriptional regulator"/>
    <property type="match status" value="1"/>
</dbReference>
<keyword evidence="4" id="KW-0804">Transcription</keyword>
<accession>A0A7Y4KFX8</accession>
<dbReference type="EMBL" id="JABFJV010000024">
    <property type="protein sequence ID" value="NOK32907.1"/>
    <property type="molecule type" value="Genomic_DNA"/>
</dbReference>
<evidence type="ECO:0000259" key="5">
    <source>
        <dbReference type="PROSITE" id="PS50931"/>
    </source>
</evidence>
<name>A0A7Y4KFX8_9BACT</name>
<dbReference type="AlphaFoldDB" id="A0A7Y4KFX8"/>
<evidence type="ECO:0000256" key="3">
    <source>
        <dbReference type="ARBA" id="ARBA00023125"/>
    </source>
</evidence>